<dbReference type="EMBL" id="MU806627">
    <property type="protein sequence ID" value="KAJ3833830.1"/>
    <property type="molecule type" value="Genomic_DNA"/>
</dbReference>
<feature type="compositionally biased region" description="Polar residues" evidence="1">
    <location>
        <begin position="1"/>
        <end position="18"/>
    </location>
</feature>
<dbReference type="AlphaFoldDB" id="A0AA38P0B6"/>
<reference evidence="2" key="1">
    <citation type="submission" date="2022-08" db="EMBL/GenBank/DDBJ databases">
        <authorList>
            <consortium name="DOE Joint Genome Institute"/>
            <person name="Min B."/>
            <person name="Riley R."/>
            <person name="Sierra-Patev S."/>
            <person name="Naranjo-Ortiz M."/>
            <person name="Looney B."/>
            <person name="Konkel Z."/>
            <person name="Slot J.C."/>
            <person name="Sakamoto Y."/>
            <person name="Steenwyk J.L."/>
            <person name="Rokas A."/>
            <person name="Carro J."/>
            <person name="Camarero S."/>
            <person name="Ferreira P."/>
            <person name="Molpeceres G."/>
            <person name="Ruiz-Duenas F.J."/>
            <person name="Serrano A."/>
            <person name="Henrissat B."/>
            <person name="Drula E."/>
            <person name="Hughes K.W."/>
            <person name="Mata J.L."/>
            <person name="Ishikawa N.K."/>
            <person name="Vargas-Isla R."/>
            <person name="Ushijima S."/>
            <person name="Smith C.A."/>
            <person name="Ahrendt S."/>
            <person name="Andreopoulos W."/>
            <person name="He G."/>
            <person name="Labutti K."/>
            <person name="Lipzen A."/>
            <person name="Ng V."/>
            <person name="Sandor L."/>
            <person name="Barry K."/>
            <person name="Martinez A.T."/>
            <person name="Xiao Y."/>
            <person name="Gibbons J.G."/>
            <person name="Terashima K."/>
            <person name="Hibbett D.S."/>
            <person name="Grigoriev I.V."/>
        </authorList>
    </citation>
    <scope>NUCLEOTIDE SEQUENCE</scope>
    <source>
        <strain evidence="2">TFB9207</strain>
    </source>
</reference>
<sequence>MNTNNSWHGPVLSHNSNRPLRFAPGEVSDNGNSSTASRLPPGFEHQFIDLSIPNTMTGRNSNGDPITIPIVGSPPQMDRDETVRIAHISLSGQRPDLIIRFWASGEPQTGSLFGYFFDLLDLEFRPVRPSRDFLVFQAEGPVWLPIPTFEYALRNLMRTDPSKGPEKYFVPEGTRLQIFHAGRPIAELSAPVHPRSLNALGTSVEVPYVELQPMANSPGSSVPLRGTHSTRNNSIPLNPSSGFEYQHYAELSRALSGSGRNGLIVMPVIGDPPQMDRDDTVRIARISLPGKGDLIIRFWASSEPQISFFGYFFDLLDLRLRPVRPPEGFVVYQSEDSLWGRVPTFERALQNLLQNDPSTGPEKYFVAEGTRLQIFYRGQPVAALSAPVHPRHLNALGTSVQAPILHLRTVDQFGTDDSGV</sequence>
<comment type="caution">
    <text evidence="2">The sequence shown here is derived from an EMBL/GenBank/DDBJ whole genome shotgun (WGS) entry which is preliminary data.</text>
</comment>
<accession>A0AA38P0B6</accession>
<organism evidence="2 3">
    <name type="scientific">Lentinula raphanica</name>
    <dbReference type="NCBI Taxonomy" id="153919"/>
    <lineage>
        <taxon>Eukaryota</taxon>
        <taxon>Fungi</taxon>
        <taxon>Dikarya</taxon>
        <taxon>Basidiomycota</taxon>
        <taxon>Agaricomycotina</taxon>
        <taxon>Agaricomycetes</taxon>
        <taxon>Agaricomycetidae</taxon>
        <taxon>Agaricales</taxon>
        <taxon>Marasmiineae</taxon>
        <taxon>Omphalotaceae</taxon>
        <taxon>Lentinula</taxon>
    </lineage>
</organism>
<keyword evidence="3" id="KW-1185">Reference proteome</keyword>
<gene>
    <name evidence="2" type="ORF">F5878DRAFT_632024</name>
</gene>
<feature type="region of interest" description="Disordered" evidence="1">
    <location>
        <begin position="1"/>
        <end position="39"/>
    </location>
</feature>
<evidence type="ECO:0000313" key="2">
    <source>
        <dbReference type="EMBL" id="KAJ3833830.1"/>
    </source>
</evidence>
<name>A0AA38P0B6_9AGAR</name>
<proteinExistence type="predicted"/>
<evidence type="ECO:0000256" key="1">
    <source>
        <dbReference type="SAM" id="MobiDB-lite"/>
    </source>
</evidence>
<evidence type="ECO:0000313" key="3">
    <source>
        <dbReference type="Proteomes" id="UP001163846"/>
    </source>
</evidence>
<dbReference type="Proteomes" id="UP001163846">
    <property type="component" value="Unassembled WGS sequence"/>
</dbReference>
<protein>
    <submittedName>
        <fullName evidence="2">Uncharacterized protein</fullName>
    </submittedName>
</protein>